<evidence type="ECO:0000313" key="2">
    <source>
        <dbReference type="Proteomes" id="UP000014480"/>
    </source>
</evidence>
<dbReference type="EMBL" id="AMCV02000004">
    <property type="protein sequence ID" value="TDZ24857.1"/>
    <property type="molecule type" value="Genomic_DNA"/>
</dbReference>
<proteinExistence type="predicted"/>
<sequence length="524" mass="57506">MTVIKLEGAETLDLGEVLNLVRLNSPFYAKLWESSGISSEVDLQLKDLPIVNHEAFWEANTCLNSQVITSKQKDGIIFKTGGTTNHPKVSFYTQTELHSLSTQLAESLVRCGVREGDVVANLFYAGDLYGSFLLHILSVYHLPGGAIQVPVAGHVGLESMERHIIEFEATVVLSTVTTMSQLSERILGAGKTHPYVRLLLFSGEAFYDDQAGLLKAAFPNAAIRSVVYGSMDCGIIGLPPKPEHYTNDPRLHQLNSPNILVEIIDEDGRVTTTPGEAGSLVVTNLERRLMPVIRYPSGDRAAWVDPALGLFRVLDRDRTAIRLGPVSIDFVDLRRIVSAVLRDRPVGKIQAVVTREARKDLLTLNIAYRPATDGERRALQQGLAEELGVVRPMFREHVEKDLVNGLKSNFVTMRELAVNPRSGKIVEVLDLRSTTVPSPISPLSLDVCLVGSGHGFALFNGTRRAIVLPVDSFARLVDAKDSVISTCLCREAYLGRTRAWTGTDSLASRTTCLTRLAPTLEPYV</sequence>
<reference evidence="2" key="1">
    <citation type="journal article" date="2013" name="New Phytol.">
        <title>Comparative genomic and transcriptomic analyses reveal the hemibiotrophic stage shift of Colletotrichum fungi.</title>
        <authorList>
            <person name="Gan P."/>
            <person name="Ikeda K."/>
            <person name="Irieda H."/>
            <person name="Narusaka M."/>
            <person name="O'Connell R.J."/>
            <person name="Narusaka Y."/>
            <person name="Takano Y."/>
            <person name="Kubo Y."/>
            <person name="Shirasu K."/>
        </authorList>
    </citation>
    <scope>NUCLEOTIDE SEQUENCE [LARGE SCALE GENOMIC DNA]</scope>
    <source>
        <strain evidence="2">104-T / ATCC 96160 / CBS 514.97 / LARS 414 / MAFF 240422</strain>
    </source>
</reference>
<organism evidence="1 2">
    <name type="scientific">Colletotrichum orbiculare (strain 104-T / ATCC 96160 / CBS 514.97 / LARS 414 / MAFF 240422)</name>
    <name type="common">Cucumber anthracnose fungus</name>
    <name type="synonym">Colletotrichum lagenarium</name>
    <dbReference type="NCBI Taxonomy" id="1213857"/>
    <lineage>
        <taxon>Eukaryota</taxon>
        <taxon>Fungi</taxon>
        <taxon>Dikarya</taxon>
        <taxon>Ascomycota</taxon>
        <taxon>Pezizomycotina</taxon>
        <taxon>Sordariomycetes</taxon>
        <taxon>Hypocreomycetidae</taxon>
        <taxon>Glomerellales</taxon>
        <taxon>Glomerellaceae</taxon>
        <taxon>Colletotrichum</taxon>
        <taxon>Colletotrichum orbiculare species complex</taxon>
    </lineage>
</organism>
<reference evidence="2" key="2">
    <citation type="journal article" date="2019" name="Mol. Plant Microbe Interact.">
        <title>Genome sequence resources for four phytopathogenic fungi from the Colletotrichum orbiculare species complex.</title>
        <authorList>
            <person name="Gan P."/>
            <person name="Tsushima A."/>
            <person name="Narusaka M."/>
            <person name="Narusaka Y."/>
            <person name="Takano Y."/>
            <person name="Kubo Y."/>
            <person name="Shirasu K."/>
        </authorList>
    </citation>
    <scope>GENOME REANNOTATION</scope>
    <source>
        <strain evidence="2">104-T / ATCC 96160 / CBS 514.97 / LARS 414 / MAFF 240422</strain>
    </source>
</reference>
<accession>A0A484G5J6</accession>
<keyword evidence="2" id="KW-1185">Reference proteome</keyword>
<dbReference type="Proteomes" id="UP000014480">
    <property type="component" value="Unassembled WGS sequence"/>
</dbReference>
<dbReference type="GO" id="GO:0016874">
    <property type="term" value="F:ligase activity"/>
    <property type="evidence" value="ECO:0007669"/>
    <property type="project" value="UniProtKB-KW"/>
</dbReference>
<dbReference type="PANTHER" id="PTHR43845:SF1">
    <property type="entry name" value="BLR5969 PROTEIN"/>
    <property type="match status" value="1"/>
</dbReference>
<gene>
    <name evidence="1" type="ORF">Cob_v002333</name>
</gene>
<evidence type="ECO:0000313" key="1">
    <source>
        <dbReference type="EMBL" id="TDZ24857.1"/>
    </source>
</evidence>
<dbReference type="OrthoDB" id="5360374at2759"/>
<protein>
    <submittedName>
        <fullName evidence="1">Phenylacetate-coenzyme A ligase</fullName>
    </submittedName>
</protein>
<dbReference type="SUPFAM" id="SSF56801">
    <property type="entry name" value="Acetyl-CoA synthetase-like"/>
    <property type="match status" value="1"/>
</dbReference>
<keyword evidence="1" id="KW-0436">Ligase</keyword>
<dbReference type="AlphaFoldDB" id="A0A484G5J6"/>
<comment type="caution">
    <text evidence="1">The sequence shown here is derived from an EMBL/GenBank/DDBJ whole genome shotgun (WGS) entry which is preliminary data.</text>
</comment>
<dbReference type="PANTHER" id="PTHR43845">
    <property type="entry name" value="BLR5969 PROTEIN"/>
    <property type="match status" value="1"/>
</dbReference>
<dbReference type="InterPro" id="IPR042099">
    <property type="entry name" value="ANL_N_sf"/>
</dbReference>
<dbReference type="Gene3D" id="3.40.50.12780">
    <property type="entry name" value="N-terminal domain of ligase-like"/>
    <property type="match status" value="1"/>
</dbReference>
<name>A0A484G5J6_COLOR</name>